<gene>
    <name evidence="1" type="ORF">WCN91_11600</name>
</gene>
<accession>A0ABU9N191</accession>
<evidence type="ECO:0000313" key="2">
    <source>
        <dbReference type="Proteomes" id="UP001447008"/>
    </source>
</evidence>
<keyword evidence="2" id="KW-1185">Reference proteome</keyword>
<organism evidence="1 2">
    <name type="scientific">Pseudoalteromonas qingdaonensis</name>
    <dbReference type="NCBI Taxonomy" id="3131913"/>
    <lineage>
        <taxon>Bacteria</taxon>
        <taxon>Pseudomonadati</taxon>
        <taxon>Pseudomonadota</taxon>
        <taxon>Gammaproteobacteria</taxon>
        <taxon>Alteromonadales</taxon>
        <taxon>Pseudoalteromonadaceae</taxon>
        <taxon>Pseudoalteromonas</taxon>
    </lineage>
</organism>
<proteinExistence type="predicted"/>
<reference evidence="1 2" key="1">
    <citation type="submission" date="2024-03" db="EMBL/GenBank/DDBJ databases">
        <title>Pseudoalteromonas qingdaonensis sp. nov., isolated from the intestines of marine benthic organisms.</title>
        <authorList>
            <person name="Lin X."/>
            <person name="Fang S."/>
            <person name="Hu X."/>
        </authorList>
    </citation>
    <scope>NUCLEOTIDE SEQUENCE [LARGE SCALE GENOMIC DNA]</scope>
    <source>
        <strain evidence="1 2">YIC-827</strain>
    </source>
</reference>
<sequence>MKILIVILLLFSHFSYAGDSMSRIKALHLSVGIMTWCDAKHGSKAETSFRDAGYEARMILELNGDWDTGKVKKVLTELKKRSFGGRDCDLAMKESRLVVSRILDDAGIDLTQLKQHYLYMREHGSL</sequence>
<dbReference type="RefSeq" id="WP_342679229.1">
    <property type="nucleotide sequence ID" value="NZ_JBCGCU010000013.1"/>
</dbReference>
<dbReference type="Proteomes" id="UP001447008">
    <property type="component" value="Unassembled WGS sequence"/>
</dbReference>
<evidence type="ECO:0000313" key="1">
    <source>
        <dbReference type="EMBL" id="MEM0516050.1"/>
    </source>
</evidence>
<comment type="caution">
    <text evidence="1">The sequence shown here is derived from an EMBL/GenBank/DDBJ whole genome shotgun (WGS) entry which is preliminary data.</text>
</comment>
<dbReference type="EMBL" id="JBCGCU010000013">
    <property type="protein sequence ID" value="MEM0516050.1"/>
    <property type="molecule type" value="Genomic_DNA"/>
</dbReference>
<protein>
    <submittedName>
        <fullName evidence="1">Uncharacterized protein</fullName>
    </submittedName>
</protein>
<name>A0ABU9N191_9GAMM</name>